<dbReference type="SMR" id="K7LU92"/>
<gene>
    <name evidence="5" type="ORF">GLYMA_12G114800</name>
</gene>
<dbReference type="PANTHER" id="PTHR47999:SF32">
    <property type="entry name" value="PROTEIN ODORANT1-LIKE"/>
    <property type="match status" value="1"/>
</dbReference>
<sequence length="141" mass="16554">MGRKPFCAKVGLKKGPWTVEEDKKLISLILNNGQCCWRVVPKLLCITDFNSRDYYVNIRKEMFMQVAHLERTGHLLDNEKQPGLLLVHLHPSNCLDHKPELMDVAPHYYDLSNFPQCEAKCVLERLYKKREKEKEEAKSRK</sequence>
<dbReference type="HOGENOM" id="CLU_1828788_0_0_1"/>
<dbReference type="GO" id="GO:0005634">
    <property type="term" value="C:nucleus"/>
    <property type="evidence" value="ECO:0007669"/>
    <property type="project" value="UniProtKB-SubCell"/>
</dbReference>
<evidence type="ECO:0000256" key="2">
    <source>
        <dbReference type="ARBA" id="ARBA00023125"/>
    </source>
</evidence>
<dbReference type="Gramene" id="KRH25604">
    <property type="protein sequence ID" value="KRH25604"/>
    <property type="gene ID" value="GLYMA_12G114800"/>
</dbReference>
<proteinExistence type="predicted"/>
<dbReference type="FunFam" id="1.10.10.60:FF:000834">
    <property type="match status" value="1"/>
</dbReference>
<dbReference type="AlphaFoldDB" id="K7LU92"/>
<dbReference type="Pfam" id="PF00249">
    <property type="entry name" value="Myb_DNA-binding"/>
    <property type="match status" value="1"/>
</dbReference>
<evidence type="ECO:0000256" key="3">
    <source>
        <dbReference type="ARBA" id="ARBA00023242"/>
    </source>
</evidence>
<reference evidence="5" key="3">
    <citation type="submission" date="2018-07" db="EMBL/GenBank/DDBJ databases">
        <title>WGS assembly of Glycine max.</title>
        <authorList>
            <person name="Schmutz J."/>
            <person name="Cannon S."/>
            <person name="Schlueter J."/>
            <person name="Ma J."/>
            <person name="Mitros T."/>
            <person name="Nelson W."/>
            <person name="Hyten D."/>
            <person name="Song Q."/>
            <person name="Thelen J."/>
            <person name="Cheng J."/>
            <person name="Xu D."/>
            <person name="Hellsten U."/>
            <person name="May G."/>
            <person name="Yu Y."/>
            <person name="Sakurai T."/>
            <person name="Umezawa T."/>
            <person name="Bhattacharyya M."/>
            <person name="Sandhu D."/>
            <person name="Valliyodan B."/>
            <person name="Lindquist E."/>
            <person name="Peto M."/>
            <person name="Grant D."/>
            <person name="Shu S."/>
            <person name="Goodstein D."/>
            <person name="Barry K."/>
            <person name="Futrell-Griggs M."/>
            <person name="Abernathy B."/>
            <person name="Du J."/>
            <person name="Tian Z."/>
            <person name="Zhu L."/>
            <person name="Gill N."/>
            <person name="Joshi T."/>
            <person name="Libault M."/>
            <person name="Sethuraman A."/>
            <person name="Zhang X."/>
            <person name="Shinozaki K."/>
            <person name="Nguyen H."/>
            <person name="Wing R."/>
            <person name="Cregan P."/>
            <person name="Specht J."/>
            <person name="Grimwood J."/>
            <person name="Rokhsar D."/>
            <person name="Stacey G."/>
            <person name="Shoemaker R."/>
            <person name="Jackson S."/>
        </authorList>
    </citation>
    <scope>NUCLEOTIDE SEQUENCE</scope>
    <source>
        <tissue evidence="5">Callus</tissue>
    </source>
</reference>
<dbReference type="PaxDb" id="3847-GLYMA12G12990.1"/>
<evidence type="ECO:0000313" key="5">
    <source>
        <dbReference type="EMBL" id="KRH25604.1"/>
    </source>
</evidence>
<dbReference type="EMBL" id="CM000845">
    <property type="protein sequence ID" value="KRH25604.1"/>
    <property type="molecule type" value="Genomic_DNA"/>
</dbReference>
<evidence type="ECO:0000313" key="7">
    <source>
        <dbReference type="Proteomes" id="UP000008827"/>
    </source>
</evidence>
<dbReference type="PROSITE" id="PS50090">
    <property type="entry name" value="MYB_LIKE"/>
    <property type="match status" value="1"/>
</dbReference>
<dbReference type="GO" id="GO:0003677">
    <property type="term" value="F:DNA binding"/>
    <property type="evidence" value="ECO:0007669"/>
    <property type="project" value="UniProtKB-KW"/>
</dbReference>
<dbReference type="SUPFAM" id="SSF46689">
    <property type="entry name" value="Homeodomain-like"/>
    <property type="match status" value="1"/>
</dbReference>
<keyword evidence="2" id="KW-0238">DNA-binding</keyword>
<evidence type="ECO:0000313" key="6">
    <source>
        <dbReference type="EnsemblPlants" id="KRH25604"/>
    </source>
</evidence>
<dbReference type="InterPro" id="IPR015495">
    <property type="entry name" value="Myb_TF_plants"/>
</dbReference>
<evidence type="ECO:0000259" key="4">
    <source>
        <dbReference type="PROSITE" id="PS50090"/>
    </source>
</evidence>
<accession>K7LU92</accession>
<reference evidence="6" key="2">
    <citation type="submission" date="2018-02" db="UniProtKB">
        <authorList>
            <consortium name="EnsemblPlants"/>
        </authorList>
    </citation>
    <scope>IDENTIFICATION</scope>
    <source>
        <strain evidence="6">Williams 82</strain>
    </source>
</reference>
<dbReference type="STRING" id="3847.K7LU92"/>
<dbReference type="Gene3D" id="1.10.10.60">
    <property type="entry name" value="Homeodomain-like"/>
    <property type="match status" value="1"/>
</dbReference>
<organism evidence="6">
    <name type="scientific">Glycine max</name>
    <name type="common">Soybean</name>
    <name type="synonym">Glycine hispida</name>
    <dbReference type="NCBI Taxonomy" id="3847"/>
    <lineage>
        <taxon>Eukaryota</taxon>
        <taxon>Viridiplantae</taxon>
        <taxon>Streptophyta</taxon>
        <taxon>Embryophyta</taxon>
        <taxon>Tracheophyta</taxon>
        <taxon>Spermatophyta</taxon>
        <taxon>Magnoliopsida</taxon>
        <taxon>eudicotyledons</taxon>
        <taxon>Gunneridae</taxon>
        <taxon>Pentapetalae</taxon>
        <taxon>rosids</taxon>
        <taxon>fabids</taxon>
        <taxon>Fabales</taxon>
        <taxon>Fabaceae</taxon>
        <taxon>Papilionoideae</taxon>
        <taxon>50 kb inversion clade</taxon>
        <taxon>NPAAA clade</taxon>
        <taxon>indigoferoid/millettioid clade</taxon>
        <taxon>Phaseoleae</taxon>
        <taxon>Glycine</taxon>
        <taxon>Glycine subgen. Soja</taxon>
    </lineage>
</organism>
<dbReference type="InParanoid" id="K7LU92"/>
<name>K7LU92_SOYBN</name>
<evidence type="ECO:0000256" key="1">
    <source>
        <dbReference type="ARBA" id="ARBA00004123"/>
    </source>
</evidence>
<dbReference type="InterPro" id="IPR001005">
    <property type="entry name" value="SANT/Myb"/>
</dbReference>
<dbReference type="CDD" id="cd00167">
    <property type="entry name" value="SANT"/>
    <property type="match status" value="1"/>
</dbReference>
<dbReference type="eggNOG" id="KOG0925">
    <property type="taxonomic scope" value="Eukaryota"/>
</dbReference>
<dbReference type="PANTHER" id="PTHR47999">
    <property type="entry name" value="TRANSCRIPTION FACTOR MYB8-RELATED-RELATED"/>
    <property type="match status" value="1"/>
</dbReference>
<protein>
    <recommendedName>
        <fullName evidence="4">Myb-like domain-containing protein</fullName>
    </recommendedName>
</protein>
<dbReference type="Proteomes" id="UP000008827">
    <property type="component" value="Chromosome 12"/>
</dbReference>
<feature type="domain" description="Myb-like" evidence="4">
    <location>
        <begin position="9"/>
        <end position="52"/>
    </location>
</feature>
<keyword evidence="7" id="KW-1185">Reference proteome</keyword>
<dbReference type="InterPro" id="IPR009057">
    <property type="entry name" value="Homeodomain-like_sf"/>
</dbReference>
<keyword evidence="3" id="KW-0539">Nucleus</keyword>
<dbReference type="eggNOG" id="KOG0048">
    <property type="taxonomic scope" value="Eukaryota"/>
</dbReference>
<reference evidence="5 6" key="1">
    <citation type="journal article" date="2010" name="Nature">
        <title>Genome sequence of the palaeopolyploid soybean.</title>
        <authorList>
            <person name="Schmutz J."/>
            <person name="Cannon S.B."/>
            <person name="Schlueter J."/>
            <person name="Ma J."/>
            <person name="Mitros T."/>
            <person name="Nelson W."/>
            <person name="Hyten D.L."/>
            <person name="Song Q."/>
            <person name="Thelen J.J."/>
            <person name="Cheng J."/>
            <person name="Xu D."/>
            <person name="Hellsten U."/>
            <person name="May G.D."/>
            <person name="Yu Y."/>
            <person name="Sakurai T."/>
            <person name="Umezawa T."/>
            <person name="Bhattacharyya M.K."/>
            <person name="Sandhu D."/>
            <person name="Valliyodan B."/>
            <person name="Lindquist E."/>
            <person name="Peto M."/>
            <person name="Grant D."/>
            <person name="Shu S."/>
            <person name="Goodstein D."/>
            <person name="Barry K."/>
            <person name="Futrell-Griggs M."/>
            <person name="Abernathy B."/>
            <person name="Du J."/>
            <person name="Tian Z."/>
            <person name="Zhu L."/>
            <person name="Gill N."/>
            <person name="Joshi T."/>
            <person name="Libault M."/>
            <person name="Sethuraman A."/>
            <person name="Zhang X.-C."/>
            <person name="Shinozaki K."/>
            <person name="Nguyen H.T."/>
            <person name="Wing R.A."/>
            <person name="Cregan P."/>
            <person name="Specht J."/>
            <person name="Grimwood J."/>
            <person name="Rokhsar D."/>
            <person name="Stacey G."/>
            <person name="Shoemaker R.C."/>
            <person name="Jackson S.A."/>
        </authorList>
    </citation>
    <scope>NUCLEOTIDE SEQUENCE [LARGE SCALE GENOMIC DNA]</scope>
    <source>
        <strain evidence="6">cv. Williams 82</strain>
        <tissue evidence="5">Callus</tissue>
    </source>
</reference>
<comment type="subcellular location">
    <subcellularLocation>
        <location evidence="1">Nucleus</location>
    </subcellularLocation>
</comment>
<dbReference type="EnsemblPlants" id="KRH25604">
    <property type="protein sequence ID" value="KRH25604"/>
    <property type="gene ID" value="GLYMA_12G114800"/>
</dbReference>